<evidence type="ECO:0000313" key="12">
    <source>
        <dbReference type="Proteomes" id="UP000623129"/>
    </source>
</evidence>
<dbReference type="Gene3D" id="2.10.230.10">
    <property type="entry name" value="Heat shock protein DnaJ, cysteine-rich domain"/>
    <property type="match status" value="1"/>
</dbReference>
<dbReference type="OrthoDB" id="10256793at2759"/>
<dbReference type="SUPFAM" id="SSF46565">
    <property type="entry name" value="Chaperone J-domain"/>
    <property type="match status" value="1"/>
</dbReference>
<dbReference type="CDD" id="cd06257">
    <property type="entry name" value="DnaJ"/>
    <property type="match status" value="1"/>
</dbReference>
<dbReference type="InterPro" id="IPR002939">
    <property type="entry name" value="DnaJ_C"/>
</dbReference>
<keyword evidence="8" id="KW-0472">Membrane</keyword>
<evidence type="ECO:0000256" key="5">
    <source>
        <dbReference type="ARBA" id="ARBA00022833"/>
    </source>
</evidence>
<gene>
    <name evidence="11" type="ORF">FCM35_KLT02007</name>
</gene>
<dbReference type="InterPro" id="IPR012724">
    <property type="entry name" value="DnaJ"/>
</dbReference>
<keyword evidence="8" id="KW-0812">Transmembrane</keyword>
<dbReference type="InterPro" id="IPR036410">
    <property type="entry name" value="HSP_DnaJ_Cys-rich_dom_sf"/>
</dbReference>
<evidence type="ECO:0000256" key="6">
    <source>
        <dbReference type="ARBA" id="ARBA00023186"/>
    </source>
</evidence>
<dbReference type="Proteomes" id="UP000623129">
    <property type="component" value="Unassembled WGS sequence"/>
</dbReference>
<dbReference type="InterPro" id="IPR001623">
    <property type="entry name" value="DnaJ_domain"/>
</dbReference>
<dbReference type="GO" id="GO:0031625">
    <property type="term" value="F:ubiquitin protein ligase binding"/>
    <property type="evidence" value="ECO:0007669"/>
    <property type="project" value="InterPro"/>
</dbReference>
<evidence type="ECO:0000256" key="8">
    <source>
        <dbReference type="SAM" id="Phobius"/>
    </source>
</evidence>
<keyword evidence="4 7" id="KW-0863">Zinc-finger</keyword>
<keyword evidence="12" id="KW-1185">Reference proteome</keyword>
<feature type="transmembrane region" description="Helical" evidence="8">
    <location>
        <begin position="780"/>
        <end position="801"/>
    </location>
</feature>
<dbReference type="GO" id="GO:0031072">
    <property type="term" value="F:heat shock protein binding"/>
    <property type="evidence" value="ECO:0007669"/>
    <property type="project" value="InterPro"/>
</dbReference>
<dbReference type="Gene3D" id="1.20.1310.10">
    <property type="entry name" value="Cullin Repeats"/>
    <property type="match status" value="2"/>
</dbReference>
<evidence type="ECO:0000256" key="7">
    <source>
        <dbReference type="PROSITE-ProRule" id="PRU00546"/>
    </source>
</evidence>
<dbReference type="SUPFAM" id="SSF49493">
    <property type="entry name" value="HSP40/DnaJ peptide-binding domain"/>
    <property type="match status" value="2"/>
</dbReference>
<keyword evidence="8" id="KW-1133">Transmembrane helix</keyword>
<dbReference type="InterPro" id="IPR016159">
    <property type="entry name" value="Cullin_repeat-like_dom_sf"/>
</dbReference>
<dbReference type="GO" id="GO:0051082">
    <property type="term" value="F:unfolded protein binding"/>
    <property type="evidence" value="ECO:0007669"/>
    <property type="project" value="InterPro"/>
</dbReference>
<dbReference type="CDD" id="cd10719">
    <property type="entry name" value="DnaJ_zf"/>
    <property type="match status" value="1"/>
</dbReference>
<dbReference type="InterPro" id="IPR001305">
    <property type="entry name" value="HSP_DnaJ_Cys-rich_dom"/>
</dbReference>
<protein>
    <submittedName>
        <fullName evidence="11">DnaJ subfamily A member 3</fullName>
    </submittedName>
</protein>
<dbReference type="InterPro" id="IPR001373">
    <property type="entry name" value="Cullin_N"/>
</dbReference>
<dbReference type="PROSITE" id="PS00636">
    <property type="entry name" value="DNAJ_1"/>
    <property type="match status" value="1"/>
</dbReference>
<dbReference type="Pfam" id="PF01556">
    <property type="entry name" value="DnaJ_C"/>
    <property type="match status" value="1"/>
</dbReference>
<proteinExistence type="inferred from homology"/>
<dbReference type="SUPFAM" id="SSF57938">
    <property type="entry name" value="DnaJ/Hsp40 cysteine-rich domain"/>
    <property type="match status" value="1"/>
</dbReference>
<dbReference type="Gene3D" id="2.60.260.20">
    <property type="entry name" value="Urease metallochaperone UreE, N-terminal domain"/>
    <property type="match status" value="2"/>
</dbReference>
<dbReference type="FunFam" id="2.10.230.10:FF:000002">
    <property type="entry name" value="Molecular chaperone DnaJ"/>
    <property type="match status" value="1"/>
</dbReference>
<dbReference type="Gene3D" id="1.10.287.110">
    <property type="entry name" value="DnaJ domain"/>
    <property type="match status" value="1"/>
</dbReference>
<keyword evidence="2 7" id="KW-0479">Metal-binding</keyword>
<dbReference type="EMBL" id="SWLB01000011">
    <property type="protein sequence ID" value="KAF3332430.1"/>
    <property type="molecule type" value="Genomic_DNA"/>
</dbReference>
<keyword evidence="5 7" id="KW-0862">Zinc</keyword>
<dbReference type="Pfam" id="PF00226">
    <property type="entry name" value="DnaJ"/>
    <property type="match status" value="1"/>
</dbReference>
<dbReference type="GO" id="GO:0008270">
    <property type="term" value="F:zinc ion binding"/>
    <property type="evidence" value="ECO:0007669"/>
    <property type="project" value="UniProtKB-KW"/>
</dbReference>
<accession>A0A833VM88</accession>
<dbReference type="Pfam" id="PF00888">
    <property type="entry name" value="Cullin"/>
    <property type="match status" value="1"/>
</dbReference>
<dbReference type="GO" id="GO:0042026">
    <property type="term" value="P:protein refolding"/>
    <property type="evidence" value="ECO:0007669"/>
    <property type="project" value="TreeGrafter"/>
</dbReference>
<evidence type="ECO:0000259" key="9">
    <source>
        <dbReference type="PROSITE" id="PS50076"/>
    </source>
</evidence>
<comment type="caution">
    <text evidence="11">The sequence shown here is derived from an EMBL/GenBank/DDBJ whole genome shotgun (WGS) entry which is preliminary data.</text>
</comment>
<evidence type="ECO:0000256" key="1">
    <source>
        <dbReference type="ARBA" id="ARBA00006019"/>
    </source>
</evidence>
<dbReference type="PANTHER" id="PTHR43096">
    <property type="entry name" value="DNAJ HOMOLOG 1, MITOCHONDRIAL-RELATED"/>
    <property type="match status" value="1"/>
</dbReference>
<sequence>MIPYGVIDFDEGWETILRAIQKLISFVDSNGVNHDGITELFSLTEILTVFIYFLDGKQRTSLVYNLCLRNQGGGREKLYRRYQAIFQQYINTKVLPAMREKNGELMLREVVKRWREYKFIVQCIAPFFLHLDQYFTRIRDDRRMNNTALLILQNLAYEEMKGQIISTVLSMIDADRDGHSVDRAFVKEVLEIVYDLQSESPLSAAYQTDFELALLDSSSAYYLIKKANWYQNLPFPEYMSKVVECMNAEKTRTMQYLHPSTVKKLLEVLHSSFAQHFLDIFQHSVDVLSSISFRGSGLLVYALFTMATGQFFSYRCSSFPSFRQDPYKLSFPRPVRVQWGPRVGLRPLGRVPHVVAARARGKESSDHYATLNVSRNASLQEIKSAYRSLARKYHPDMNKSTGAEEKFKEISAAYEVLSDEDKRSFYDQYGEAGPQGNNNGTGFGFEGVDPYEAFNSYFGQSSKFFGDDIDPGGFIFGSKLKRNPRMDIRSDLSLTFEESIFGVQREVNVIRYETCASCFGSGAKDSSHIKVCTECGGRGGVVNTRRTPFGAFSQISTCLRCKGEGKVILENCKRCIGQGRVQVHRKVKVDVPAGISDGSTIQIEGEGNVDSKRGTRGDLYLFIRVKEKPGIHREGLNLHSEISIDYTEAILGTTIKVETVRGDRELRISPGTQPGDTLHFCGMGVPDVRKPTKRGDHIFTIKIDIPKVISTEEHALVKELASLRGTTGRSTEERIRARQDHYSSKRNESSFRSFMRKIFGREESRPGFASLTVQAPVPQWGPSLSMSIFGFYVFVFLWSLIGKGRIFWSSFLPQNLTRLDKKR</sequence>
<dbReference type="InterPro" id="IPR008971">
    <property type="entry name" value="HSP40/DnaJ_pept-bd"/>
</dbReference>
<evidence type="ECO:0000313" key="11">
    <source>
        <dbReference type="EMBL" id="KAF3332430.1"/>
    </source>
</evidence>
<evidence type="ECO:0000256" key="2">
    <source>
        <dbReference type="ARBA" id="ARBA00022723"/>
    </source>
</evidence>
<dbReference type="FunFam" id="2.60.260.20:FF:000005">
    <property type="entry name" value="Chaperone protein dnaJ 1, mitochondrial"/>
    <property type="match status" value="1"/>
</dbReference>
<dbReference type="GO" id="GO:0009408">
    <property type="term" value="P:response to heat"/>
    <property type="evidence" value="ECO:0007669"/>
    <property type="project" value="InterPro"/>
</dbReference>
<reference evidence="11" key="1">
    <citation type="submission" date="2020-01" db="EMBL/GenBank/DDBJ databases">
        <title>Genome sequence of Kobresia littledalei, the first chromosome-level genome in the family Cyperaceae.</title>
        <authorList>
            <person name="Qu G."/>
        </authorList>
    </citation>
    <scope>NUCLEOTIDE SEQUENCE</scope>
    <source>
        <strain evidence="11">C.B.Clarke</strain>
        <tissue evidence="11">Leaf</tissue>
    </source>
</reference>
<dbReference type="GO" id="GO:0005524">
    <property type="term" value="F:ATP binding"/>
    <property type="evidence" value="ECO:0007669"/>
    <property type="project" value="InterPro"/>
</dbReference>
<dbReference type="GO" id="GO:0005783">
    <property type="term" value="C:endoplasmic reticulum"/>
    <property type="evidence" value="ECO:0007669"/>
    <property type="project" value="UniProtKB-ARBA"/>
</dbReference>
<dbReference type="PANTHER" id="PTHR43096:SF26">
    <property type="entry name" value="CR-TYPE DOMAIN-CONTAINING PROTEIN"/>
    <property type="match status" value="1"/>
</dbReference>
<comment type="similarity">
    <text evidence="1">Belongs to the cullin family.</text>
</comment>
<dbReference type="InterPro" id="IPR018253">
    <property type="entry name" value="DnaJ_domain_CS"/>
</dbReference>
<dbReference type="PROSITE" id="PS51188">
    <property type="entry name" value="ZF_CR"/>
    <property type="match status" value="1"/>
</dbReference>
<dbReference type="SMART" id="SM00271">
    <property type="entry name" value="DnaJ"/>
    <property type="match status" value="1"/>
</dbReference>
<dbReference type="PROSITE" id="PS50076">
    <property type="entry name" value="DNAJ_2"/>
    <property type="match status" value="1"/>
</dbReference>
<keyword evidence="6" id="KW-0143">Chaperone</keyword>
<feature type="zinc finger region" description="CR-type" evidence="7">
    <location>
        <begin position="502"/>
        <end position="584"/>
    </location>
</feature>
<dbReference type="InterPro" id="IPR036869">
    <property type="entry name" value="J_dom_sf"/>
</dbReference>
<dbReference type="AlphaFoldDB" id="A0A833VM88"/>
<name>A0A833VM88_9POAL</name>
<feature type="domain" description="J" evidence="9">
    <location>
        <begin position="366"/>
        <end position="430"/>
    </location>
</feature>
<dbReference type="HAMAP" id="MF_01152">
    <property type="entry name" value="DnaJ"/>
    <property type="match status" value="1"/>
</dbReference>
<feature type="domain" description="CR-type" evidence="10">
    <location>
        <begin position="502"/>
        <end position="584"/>
    </location>
</feature>
<evidence type="ECO:0000259" key="10">
    <source>
        <dbReference type="PROSITE" id="PS51188"/>
    </source>
</evidence>
<dbReference type="PRINTS" id="PR00625">
    <property type="entry name" value="JDOMAIN"/>
</dbReference>
<keyword evidence="3" id="KW-0677">Repeat</keyword>
<dbReference type="SUPFAM" id="SSF74788">
    <property type="entry name" value="Cullin repeat-like"/>
    <property type="match status" value="1"/>
</dbReference>
<dbReference type="GO" id="GO:0006511">
    <property type="term" value="P:ubiquitin-dependent protein catabolic process"/>
    <property type="evidence" value="ECO:0007669"/>
    <property type="project" value="InterPro"/>
</dbReference>
<dbReference type="GO" id="GO:0009535">
    <property type="term" value="C:chloroplast thylakoid membrane"/>
    <property type="evidence" value="ECO:0007669"/>
    <property type="project" value="TreeGrafter"/>
</dbReference>
<evidence type="ECO:0000256" key="3">
    <source>
        <dbReference type="ARBA" id="ARBA00022737"/>
    </source>
</evidence>
<evidence type="ECO:0000256" key="4">
    <source>
        <dbReference type="ARBA" id="ARBA00022771"/>
    </source>
</evidence>
<dbReference type="CDD" id="cd10747">
    <property type="entry name" value="DnaJ_C"/>
    <property type="match status" value="1"/>
</dbReference>
<organism evidence="11 12">
    <name type="scientific">Carex littledalei</name>
    <dbReference type="NCBI Taxonomy" id="544730"/>
    <lineage>
        <taxon>Eukaryota</taxon>
        <taxon>Viridiplantae</taxon>
        <taxon>Streptophyta</taxon>
        <taxon>Embryophyta</taxon>
        <taxon>Tracheophyta</taxon>
        <taxon>Spermatophyta</taxon>
        <taxon>Magnoliopsida</taxon>
        <taxon>Liliopsida</taxon>
        <taxon>Poales</taxon>
        <taxon>Cyperaceae</taxon>
        <taxon>Cyperoideae</taxon>
        <taxon>Cariceae</taxon>
        <taxon>Carex</taxon>
        <taxon>Carex subgen. Euthyceras</taxon>
    </lineage>
</organism>
<dbReference type="Pfam" id="PF00684">
    <property type="entry name" value="DnaJ_CXXCXGXG"/>
    <property type="match status" value="1"/>
</dbReference>